<protein>
    <submittedName>
        <fullName evidence="3">Uncharacterized protein</fullName>
    </submittedName>
</protein>
<accession>A0A8J3T0V5</accession>
<proteinExistence type="predicted"/>
<comment type="caution">
    <text evidence="3">The sequence shown here is derived from an EMBL/GenBank/DDBJ whole genome shotgun (WGS) entry which is preliminary data.</text>
</comment>
<feature type="compositionally biased region" description="Pro residues" evidence="1">
    <location>
        <begin position="229"/>
        <end position="246"/>
    </location>
</feature>
<keyword evidence="4" id="KW-1185">Reference proteome</keyword>
<organism evidence="3 4">
    <name type="scientific">Planobispora takensis</name>
    <dbReference type="NCBI Taxonomy" id="1367882"/>
    <lineage>
        <taxon>Bacteria</taxon>
        <taxon>Bacillati</taxon>
        <taxon>Actinomycetota</taxon>
        <taxon>Actinomycetes</taxon>
        <taxon>Streptosporangiales</taxon>
        <taxon>Streptosporangiaceae</taxon>
        <taxon>Planobispora</taxon>
    </lineage>
</organism>
<dbReference type="EMBL" id="BOOK01000031">
    <property type="protein sequence ID" value="GII02223.1"/>
    <property type="molecule type" value="Genomic_DNA"/>
</dbReference>
<name>A0A8J3T0V5_9ACTN</name>
<feature type="region of interest" description="Disordered" evidence="1">
    <location>
        <begin position="196"/>
        <end position="253"/>
    </location>
</feature>
<sequence>MSNVPRNMGGILTAVTLAALAGWAAPAPAGAGVSSSTGRVTAGQLPADSLAGPFAVDPLAGPFAGSLLDSLVDPQADPFAPESRPLADRLARVAGLEGLSMASAVLSLADAGGVAAAIGFPALPFGPPGRPGLDRVEMLLPTPDLPGLPGAPATRAGFTAGVPSVPRLRDAAGALSTGTVLSLPVPYRTPPEIAVEPAPRVIGPRVPVRSGPGQDSSRPGPRADRPARPARPAPRTPSATTPPPAPALVLPFG</sequence>
<dbReference type="Proteomes" id="UP000634476">
    <property type="component" value="Unassembled WGS sequence"/>
</dbReference>
<gene>
    <name evidence="3" type="ORF">Pta02_42310</name>
</gene>
<feature type="chain" id="PRO_5035301660" evidence="2">
    <location>
        <begin position="32"/>
        <end position="253"/>
    </location>
</feature>
<evidence type="ECO:0000313" key="3">
    <source>
        <dbReference type="EMBL" id="GII02223.1"/>
    </source>
</evidence>
<keyword evidence="2" id="KW-0732">Signal</keyword>
<evidence type="ECO:0000313" key="4">
    <source>
        <dbReference type="Proteomes" id="UP000634476"/>
    </source>
</evidence>
<evidence type="ECO:0000256" key="2">
    <source>
        <dbReference type="SAM" id="SignalP"/>
    </source>
</evidence>
<evidence type="ECO:0000256" key="1">
    <source>
        <dbReference type="SAM" id="MobiDB-lite"/>
    </source>
</evidence>
<dbReference type="AlphaFoldDB" id="A0A8J3T0V5"/>
<feature type="signal peptide" evidence="2">
    <location>
        <begin position="1"/>
        <end position="31"/>
    </location>
</feature>
<reference evidence="3" key="1">
    <citation type="submission" date="2021-01" db="EMBL/GenBank/DDBJ databases">
        <title>Whole genome shotgun sequence of Planobispora takensis NBRC 109077.</title>
        <authorList>
            <person name="Komaki H."/>
            <person name="Tamura T."/>
        </authorList>
    </citation>
    <scope>NUCLEOTIDE SEQUENCE</scope>
    <source>
        <strain evidence="3">NBRC 109077</strain>
    </source>
</reference>